<dbReference type="AlphaFoldDB" id="F3KZG8"/>
<evidence type="ECO:0000313" key="11">
    <source>
        <dbReference type="Proteomes" id="UP000005615"/>
    </source>
</evidence>
<evidence type="ECO:0000256" key="6">
    <source>
        <dbReference type="ARBA" id="ARBA00023284"/>
    </source>
</evidence>
<evidence type="ECO:0000256" key="3">
    <source>
        <dbReference type="ARBA" id="ARBA00022729"/>
    </source>
</evidence>
<comment type="subcellular location">
    <subcellularLocation>
        <location evidence="1 7">Periplasm</location>
    </subcellularLocation>
</comment>
<comment type="similarity">
    <text evidence="2 7">Belongs to the thioredoxin family. DsbC subfamily.</text>
</comment>
<feature type="domain" description="Thioredoxin-like fold" evidence="9">
    <location>
        <begin position="119"/>
        <end position="248"/>
    </location>
</feature>
<evidence type="ECO:0000256" key="1">
    <source>
        <dbReference type="ARBA" id="ARBA00004418"/>
    </source>
</evidence>
<evidence type="ECO:0000313" key="10">
    <source>
        <dbReference type="EMBL" id="EGG30515.1"/>
    </source>
</evidence>
<name>F3KZG8_9GAMM</name>
<evidence type="ECO:0000256" key="5">
    <source>
        <dbReference type="ARBA" id="ARBA00023157"/>
    </source>
</evidence>
<protein>
    <recommendedName>
        <fullName evidence="7">Thiol:disulfide interchange protein</fullName>
    </recommendedName>
</protein>
<dbReference type="InterPro" id="IPR018950">
    <property type="entry name" value="DiS-bond_isomerase_DsbC/G_N"/>
</dbReference>
<dbReference type="eggNOG" id="COG1651">
    <property type="taxonomic scope" value="Bacteria"/>
</dbReference>
<keyword evidence="11" id="KW-1185">Reference proteome</keyword>
<proteinExistence type="inferred from homology"/>
<sequence>MMKNLQKILIVCLLAMLASRVFGADDDAESRLKQTLEASLAGMVVESVKPAGVDALYEVTFLNGPTIVAHESGSYFFVGDLFSVLESGVVNITEMRRNGERAKLMAAVEDSDTTIFMPEGEVKAVISVFTDTTCYYCRKLHAEVPRLNELGVEVRYLAYPRYGLNPADKNRRGLDELVSTWCSDDRAGTLTAYKNNESRPLKTCASTLVTEQFNLGRAVGVSGTPAIVLDSGELIPGYKTADQLAEILGITKE</sequence>
<dbReference type="InterPro" id="IPR012336">
    <property type="entry name" value="Thioredoxin-like_fold"/>
</dbReference>
<dbReference type="InterPro" id="IPR009094">
    <property type="entry name" value="DiS-bond_isomerase_DsbC/G_N_sf"/>
</dbReference>
<gene>
    <name evidence="10" type="ORF">IMCC3088_360</name>
</gene>
<dbReference type="RefSeq" id="WP_009574808.1">
    <property type="nucleotide sequence ID" value="NZ_AEIG01000013.1"/>
</dbReference>
<evidence type="ECO:0000259" key="9">
    <source>
        <dbReference type="Pfam" id="PF13098"/>
    </source>
</evidence>
<dbReference type="PANTHER" id="PTHR35272">
    <property type="entry name" value="THIOL:DISULFIDE INTERCHANGE PROTEIN DSBC-RELATED"/>
    <property type="match status" value="1"/>
</dbReference>
<dbReference type="InterPro" id="IPR051470">
    <property type="entry name" value="Thiol:disulfide_interchange"/>
</dbReference>
<dbReference type="STRING" id="2518989.IMCC3088_360"/>
<dbReference type="EMBL" id="AEIG01000013">
    <property type="protein sequence ID" value="EGG30515.1"/>
    <property type="molecule type" value="Genomic_DNA"/>
</dbReference>
<feature type="signal peptide" evidence="7">
    <location>
        <begin position="1"/>
        <end position="23"/>
    </location>
</feature>
<dbReference type="Pfam" id="PF13098">
    <property type="entry name" value="Thioredoxin_2"/>
    <property type="match status" value="1"/>
</dbReference>
<dbReference type="Gene3D" id="3.40.30.10">
    <property type="entry name" value="Glutaredoxin"/>
    <property type="match status" value="1"/>
</dbReference>
<keyword evidence="5" id="KW-1015">Disulfide bond</keyword>
<organism evidence="10 11">
    <name type="scientific">Aequoribacter fuscus</name>
    <dbReference type="NCBI Taxonomy" id="2518989"/>
    <lineage>
        <taxon>Bacteria</taxon>
        <taxon>Pseudomonadati</taxon>
        <taxon>Pseudomonadota</taxon>
        <taxon>Gammaproteobacteria</taxon>
        <taxon>Cellvibrionales</taxon>
        <taxon>Halieaceae</taxon>
        <taxon>Aequoribacter</taxon>
    </lineage>
</organism>
<accession>F3KZG8</accession>
<dbReference type="Gene3D" id="3.10.450.70">
    <property type="entry name" value="Disulphide bond isomerase, DsbC/G, N-terminal"/>
    <property type="match status" value="1"/>
</dbReference>
<dbReference type="PANTHER" id="PTHR35272:SF3">
    <property type="entry name" value="THIOL:DISULFIDE INTERCHANGE PROTEIN DSBC"/>
    <property type="match status" value="1"/>
</dbReference>
<dbReference type="Proteomes" id="UP000005615">
    <property type="component" value="Unassembled WGS sequence"/>
</dbReference>
<comment type="function">
    <text evidence="7">Required for disulfide bond formation in some periplasmic proteins. Acts by transferring its disulfide bond to other proteins and is reduced in the process.</text>
</comment>
<evidence type="ECO:0000256" key="2">
    <source>
        <dbReference type="ARBA" id="ARBA00009813"/>
    </source>
</evidence>
<feature type="domain" description="Disulphide bond isomerase DsbC/G N-terminal" evidence="8">
    <location>
        <begin position="24"/>
        <end position="94"/>
    </location>
</feature>
<evidence type="ECO:0000256" key="7">
    <source>
        <dbReference type="RuleBase" id="RU364038"/>
    </source>
</evidence>
<dbReference type="Pfam" id="PF10411">
    <property type="entry name" value="DsbC_N"/>
    <property type="match status" value="1"/>
</dbReference>
<evidence type="ECO:0000256" key="4">
    <source>
        <dbReference type="ARBA" id="ARBA00022764"/>
    </source>
</evidence>
<dbReference type="SUPFAM" id="SSF52833">
    <property type="entry name" value="Thioredoxin-like"/>
    <property type="match status" value="1"/>
</dbReference>
<keyword evidence="3 7" id="KW-0732">Signal</keyword>
<reference evidence="10 11" key="1">
    <citation type="journal article" date="2011" name="J. Bacteriol.">
        <title>Genome sequence of strain IMCC3088, a proteorhodopsin-containing marine bacterium belonging to the OM60/NOR5 clade.</title>
        <authorList>
            <person name="Jang Y."/>
            <person name="Oh H.M."/>
            <person name="Kang I."/>
            <person name="Lee K."/>
            <person name="Yang S.J."/>
            <person name="Cho J.C."/>
        </authorList>
    </citation>
    <scope>NUCLEOTIDE SEQUENCE [LARGE SCALE GENOMIC DNA]</scope>
    <source>
        <strain evidence="10 11">IMCC3088</strain>
    </source>
</reference>
<dbReference type="SUPFAM" id="SSF54423">
    <property type="entry name" value="DsbC/DsbG N-terminal domain-like"/>
    <property type="match status" value="1"/>
</dbReference>
<dbReference type="CDD" id="cd03020">
    <property type="entry name" value="DsbA_DsbC_DsbG"/>
    <property type="match status" value="1"/>
</dbReference>
<comment type="caution">
    <text evidence="10">The sequence shown here is derived from an EMBL/GenBank/DDBJ whole genome shotgun (WGS) entry which is preliminary data.</text>
</comment>
<keyword evidence="6 7" id="KW-0676">Redox-active center</keyword>
<feature type="chain" id="PRO_5041747277" description="Thiol:disulfide interchange protein" evidence="7">
    <location>
        <begin position="24"/>
        <end position="253"/>
    </location>
</feature>
<dbReference type="InterPro" id="IPR036249">
    <property type="entry name" value="Thioredoxin-like_sf"/>
</dbReference>
<dbReference type="InterPro" id="IPR033954">
    <property type="entry name" value="DiS-bond_Isoase_DsbC/G"/>
</dbReference>
<dbReference type="OrthoDB" id="12976at2"/>
<evidence type="ECO:0000259" key="8">
    <source>
        <dbReference type="Pfam" id="PF10411"/>
    </source>
</evidence>
<dbReference type="GO" id="GO:0042597">
    <property type="term" value="C:periplasmic space"/>
    <property type="evidence" value="ECO:0007669"/>
    <property type="project" value="UniProtKB-SubCell"/>
</dbReference>
<keyword evidence="4 7" id="KW-0574">Periplasm</keyword>